<evidence type="ECO:0000256" key="4">
    <source>
        <dbReference type="PROSITE-ProRule" id="PRU00094"/>
    </source>
</evidence>
<dbReference type="GO" id="GO:0008270">
    <property type="term" value="F:zinc ion binding"/>
    <property type="evidence" value="ECO:0007669"/>
    <property type="project" value="UniProtKB-KW"/>
</dbReference>
<dbReference type="SUPFAM" id="SSF57716">
    <property type="entry name" value="Glucocorticoid receptor-like (DNA-binding domain)"/>
    <property type="match status" value="1"/>
</dbReference>
<dbReference type="Proteomes" id="UP001244207">
    <property type="component" value="Unassembled WGS sequence"/>
</dbReference>
<accession>A0AAD8UH43</accession>
<keyword evidence="2 4" id="KW-0863">Zinc-finger</keyword>
<sequence>MARTPADLVTPVPAVTWRRRPSENECSNANEPLAAMSLNHLKASETIQRVHGDANNLLRNIQGLLRYSRAPTLDGGRLLTGVLLNNPKLLHAQKISQHITGDMAELVAISQKSRETAVRLKRPNHLRKIRRKQHGQLEHAAAAAVNHHSNELQSMPDPSVCHNCHTTCTPQWRSGPAGPRTLCNVCGLIHAMRQRKQRLRHSNRVSASSSMSFSS</sequence>
<gene>
    <name evidence="6" type="ORF">BDZ83DRAFT_756029</name>
</gene>
<evidence type="ECO:0000256" key="1">
    <source>
        <dbReference type="ARBA" id="ARBA00022723"/>
    </source>
</evidence>
<dbReference type="InterPro" id="IPR000679">
    <property type="entry name" value="Znf_GATA"/>
</dbReference>
<dbReference type="PROSITE" id="PS50114">
    <property type="entry name" value="GATA_ZN_FINGER_2"/>
    <property type="match status" value="1"/>
</dbReference>
<dbReference type="PANTHER" id="PTHR47255:SF4">
    <property type="entry name" value="GATA ZINC FINGER DOMAIN-CONTAINING PROTEIN 12"/>
    <property type="match status" value="1"/>
</dbReference>
<comment type="caution">
    <text evidence="6">The sequence shown here is derived from an EMBL/GenBank/DDBJ whole genome shotgun (WGS) entry which is preliminary data.</text>
</comment>
<evidence type="ECO:0000256" key="2">
    <source>
        <dbReference type="ARBA" id="ARBA00022771"/>
    </source>
</evidence>
<dbReference type="SMART" id="SM00401">
    <property type="entry name" value="ZnF_GATA"/>
    <property type="match status" value="1"/>
</dbReference>
<dbReference type="Gene3D" id="3.30.50.10">
    <property type="entry name" value="Erythroid Transcription Factor GATA-1, subunit A"/>
    <property type="match status" value="1"/>
</dbReference>
<protein>
    <recommendedName>
        <fullName evidence="5">GATA-type domain-containing protein</fullName>
    </recommendedName>
</protein>
<proteinExistence type="predicted"/>
<organism evidence="6 7">
    <name type="scientific">Glomerella acutata</name>
    <name type="common">Colletotrichum acutatum</name>
    <dbReference type="NCBI Taxonomy" id="27357"/>
    <lineage>
        <taxon>Eukaryota</taxon>
        <taxon>Fungi</taxon>
        <taxon>Dikarya</taxon>
        <taxon>Ascomycota</taxon>
        <taxon>Pezizomycotina</taxon>
        <taxon>Sordariomycetes</taxon>
        <taxon>Hypocreomycetidae</taxon>
        <taxon>Glomerellales</taxon>
        <taxon>Glomerellaceae</taxon>
        <taxon>Colletotrichum</taxon>
        <taxon>Colletotrichum acutatum species complex</taxon>
    </lineage>
</organism>
<dbReference type="CDD" id="cd00202">
    <property type="entry name" value="ZnF_GATA"/>
    <property type="match status" value="1"/>
</dbReference>
<dbReference type="AlphaFoldDB" id="A0AAD8UH43"/>
<evidence type="ECO:0000256" key="3">
    <source>
        <dbReference type="ARBA" id="ARBA00022833"/>
    </source>
</evidence>
<dbReference type="GO" id="GO:0006355">
    <property type="term" value="P:regulation of DNA-templated transcription"/>
    <property type="evidence" value="ECO:0007669"/>
    <property type="project" value="InterPro"/>
</dbReference>
<evidence type="ECO:0000313" key="7">
    <source>
        <dbReference type="Proteomes" id="UP001244207"/>
    </source>
</evidence>
<dbReference type="Pfam" id="PF00320">
    <property type="entry name" value="GATA"/>
    <property type="match status" value="1"/>
</dbReference>
<reference evidence="6" key="1">
    <citation type="submission" date="2021-12" db="EMBL/GenBank/DDBJ databases">
        <title>Comparative genomics, transcriptomics and evolutionary studies reveal genomic signatures of adaptation to plant cell wall in hemibiotrophic fungi.</title>
        <authorList>
            <consortium name="DOE Joint Genome Institute"/>
            <person name="Baroncelli R."/>
            <person name="Diaz J.F."/>
            <person name="Benocci T."/>
            <person name="Peng M."/>
            <person name="Battaglia E."/>
            <person name="Haridas S."/>
            <person name="Andreopoulos W."/>
            <person name="Labutti K."/>
            <person name="Pangilinan J."/>
            <person name="Floch G.L."/>
            <person name="Makela M.R."/>
            <person name="Henrissat B."/>
            <person name="Grigoriev I.V."/>
            <person name="Crouch J.A."/>
            <person name="De Vries R.P."/>
            <person name="Sukno S.A."/>
            <person name="Thon M.R."/>
        </authorList>
    </citation>
    <scope>NUCLEOTIDE SEQUENCE</scope>
    <source>
        <strain evidence="6">CBS 112980</strain>
    </source>
</reference>
<dbReference type="RefSeq" id="XP_060360560.1">
    <property type="nucleotide sequence ID" value="XM_060514692.1"/>
</dbReference>
<dbReference type="InterPro" id="IPR052138">
    <property type="entry name" value="GATA_ZnFinger_Domain"/>
</dbReference>
<evidence type="ECO:0000259" key="5">
    <source>
        <dbReference type="PROSITE" id="PS50114"/>
    </source>
</evidence>
<dbReference type="EMBL" id="JAHMHS010000115">
    <property type="protein sequence ID" value="KAK1716166.1"/>
    <property type="molecule type" value="Genomic_DNA"/>
</dbReference>
<dbReference type="PANTHER" id="PTHR47255">
    <property type="entry name" value="GATA TRANSCRIPTION FACTOR 22-RELATED"/>
    <property type="match status" value="1"/>
</dbReference>
<dbReference type="InterPro" id="IPR013088">
    <property type="entry name" value="Znf_NHR/GATA"/>
</dbReference>
<keyword evidence="7" id="KW-1185">Reference proteome</keyword>
<feature type="domain" description="GATA-type" evidence="5">
    <location>
        <begin position="161"/>
        <end position="209"/>
    </location>
</feature>
<evidence type="ECO:0000313" key="6">
    <source>
        <dbReference type="EMBL" id="KAK1716166.1"/>
    </source>
</evidence>
<keyword evidence="1" id="KW-0479">Metal-binding</keyword>
<dbReference type="GeneID" id="85398590"/>
<dbReference type="GO" id="GO:0043565">
    <property type="term" value="F:sequence-specific DNA binding"/>
    <property type="evidence" value="ECO:0007669"/>
    <property type="project" value="InterPro"/>
</dbReference>
<name>A0AAD8UH43_GLOAC</name>
<keyword evidence="3" id="KW-0862">Zinc</keyword>